<feature type="domain" description="MULE transposase" evidence="1">
    <location>
        <begin position="114"/>
        <end position="193"/>
    </location>
</feature>
<dbReference type="Gene3D" id="2.20.25.240">
    <property type="match status" value="1"/>
</dbReference>
<dbReference type="AlphaFoldDB" id="A0A1Y1VPK0"/>
<organism evidence="2 3">
    <name type="scientific">Anaeromyces robustus</name>
    <dbReference type="NCBI Taxonomy" id="1754192"/>
    <lineage>
        <taxon>Eukaryota</taxon>
        <taxon>Fungi</taxon>
        <taxon>Fungi incertae sedis</taxon>
        <taxon>Chytridiomycota</taxon>
        <taxon>Chytridiomycota incertae sedis</taxon>
        <taxon>Neocallimastigomycetes</taxon>
        <taxon>Neocallimastigales</taxon>
        <taxon>Neocallimastigaceae</taxon>
        <taxon>Anaeromyces</taxon>
    </lineage>
</organism>
<name>A0A1Y1VPK0_9FUNG</name>
<dbReference type="Pfam" id="PF10551">
    <property type="entry name" value="MULE"/>
    <property type="match status" value="1"/>
</dbReference>
<reference evidence="2 3" key="2">
    <citation type="submission" date="2016-08" db="EMBL/GenBank/DDBJ databases">
        <title>Pervasive Adenine N6-methylation of Active Genes in Fungi.</title>
        <authorList>
            <consortium name="DOE Joint Genome Institute"/>
            <person name="Mondo S.J."/>
            <person name="Dannebaum R.O."/>
            <person name="Kuo R.C."/>
            <person name="Labutti K."/>
            <person name="Haridas S."/>
            <person name="Kuo A."/>
            <person name="Salamov A."/>
            <person name="Ahrendt S.R."/>
            <person name="Lipzen A."/>
            <person name="Sullivan W."/>
            <person name="Andreopoulos W.B."/>
            <person name="Clum A."/>
            <person name="Lindquist E."/>
            <person name="Daum C."/>
            <person name="Ramamoorthy G.K."/>
            <person name="Gryganskyi A."/>
            <person name="Culley D."/>
            <person name="Magnuson J.K."/>
            <person name="James T.Y."/>
            <person name="O'Malley M.A."/>
            <person name="Stajich J.E."/>
            <person name="Spatafora J.W."/>
            <person name="Visel A."/>
            <person name="Grigoriev I.V."/>
        </authorList>
    </citation>
    <scope>NUCLEOTIDE SEQUENCE [LARGE SCALE GENOMIC DNA]</scope>
    <source>
        <strain evidence="2 3">S4</strain>
    </source>
</reference>
<gene>
    <name evidence="2" type="ORF">BCR32DRAFT_287941</name>
</gene>
<accession>A0A1Y1VPK0</accession>
<comment type="caution">
    <text evidence="2">The sequence shown here is derived from an EMBL/GenBank/DDBJ whole genome shotgun (WGS) entry which is preliminary data.</text>
</comment>
<protein>
    <recommendedName>
        <fullName evidence="1">MULE transposase domain-containing protein</fullName>
    </recommendedName>
</protein>
<keyword evidence="3" id="KW-1185">Reference proteome</keyword>
<dbReference type="EMBL" id="MCFG01000671">
    <property type="protein sequence ID" value="ORX63232.1"/>
    <property type="molecule type" value="Genomic_DNA"/>
</dbReference>
<evidence type="ECO:0000259" key="1">
    <source>
        <dbReference type="Pfam" id="PF10551"/>
    </source>
</evidence>
<dbReference type="Proteomes" id="UP000193944">
    <property type="component" value="Unassembled WGS sequence"/>
</dbReference>
<reference evidence="2 3" key="1">
    <citation type="submission" date="2016-08" db="EMBL/GenBank/DDBJ databases">
        <title>A Parts List for Fungal Cellulosomes Revealed by Comparative Genomics.</title>
        <authorList>
            <consortium name="DOE Joint Genome Institute"/>
            <person name="Haitjema C.H."/>
            <person name="Gilmore S.P."/>
            <person name="Henske J.K."/>
            <person name="Solomon K.V."/>
            <person name="De Groot R."/>
            <person name="Kuo A."/>
            <person name="Mondo S.J."/>
            <person name="Salamov A.A."/>
            <person name="Labutti K."/>
            <person name="Zhao Z."/>
            <person name="Chiniquy J."/>
            <person name="Barry K."/>
            <person name="Brewer H.M."/>
            <person name="Purvine S.O."/>
            <person name="Wright A.T."/>
            <person name="Boxma B."/>
            <person name="Van Alen T."/>
            <person name="Hackstein J.H."/>
            <person name="Baker S.E."/>
            <person name="Grigoriev I.V."/>
            <person name="O'Malley M.A."/>
        </authorList>
    </citation>
    <scope>NUCLEOTIDE SEQUENCE [LARGE SCALE GENOMIC DNA]</scope>
    <source>
        <strain evidence="2 3">S4</strain>
    </source>
</reference>
<evidence type="ECO:0000313" key="3">
    <source>
        <dbReference type="Proteomes" id="UP000193944"/>
    </source>
</evidence>
<dbReference type="InterPro" id="IPR018289">
    <property type="entry name" value="MULE_transposase_dom"/>
</dbReference>
<sequence length="359" mass="43637">MENLKIEFSETNKGKEQVVINRKYKFNLRYIKKDNLKVYYFTEYKTVNKCKSFIILNKKNEIIEYENLHNHSEKEFDVSISLVKHNIKDDIRKSSIPFEINPKRIFDEISEEIAFITRAYVPEVNSFYTTSFSILNNKKQTTYETLFEEINKYLKKYKNNIIITPKYFHCDFEKAISNAIKKTFPNLNIRYSILNFPFINPDYIFDIYNKIKRECQENNYNQFLDFLEYFNDTYLQRYDIKYWNYYNGIEHITNNASESFSKYLKLLFQNKPTFYKLIHKLKKEESLSFNDYQRRNEGIWSKKRKIVRRTDQINILIGMYKEAESNLINNNKCNRNEIIELWFECLNILNSNFINLISI</sequence>
<dbReference type="OrthoDB" id="90756at2759"/>
<evidence type="ECO:0000313" key="2">
    <source>
        <dbReference type="EMBL" id="ORX63232.1"/>
    </source>
</evidence>
<proteinExistence type="predicted"/>